<evidence type="ECO:0000256" key="1">
    <source>
        <dbReference type="ARBA" id="ARBA00022574"/>
    </source>
</evidence>
<reference evidence="4 5" key="2">
    <citation type="journal article" date="2016" name="Int. J. Syst. Evol. Microbiol.">
        <title>Flavisolibacter tropicus sp. nov., isolated from tropical soil.</title>
        <authorList>
            <person name="Lee J.J."/>
            <person name="Kang M.S."/>
            <person name="Kim G.S."/>
            <person name="Lee C.S."/>
            <person name="Lim S."/>
            <person name="Lee J."/>
            <person name="Roh S.H."/>
            <person name="Kang H."/>
            <person name="Ha J.M."/>
            <person name="Bae S."/>
            <person name="Jung H.Y."/>
            <person name="Kim M.K."/>
        </authorList>
    </citation>
    <scope>NUCLEOTIDE SEQUENCE [LARGE SCALE GENOMIC DNA]</scope>
    <source>
        <strain evidence="4 5">LCS9</strain>
    </source>
</reference>
<evidence type="ECO:0000256" key="3">
    <source>
        <dbReference type="PROSITE-ProRule" id="PRU00221"/>
    </source>
</evidence>
<accession>A0A172TYW0</accession>
<dbReference type="STRING" id="1492898.SY85_16940"/>
<dbReference type="InterPro" id="IPR050505">
    <property type="entry name" value="WDR55/POC1"/>
</dbReference>
<dbReference type="InterPro" id="IPR001680">
    <property type="entry name" value="WD40_rpt"/>
</dbReference>
<keyword evidence="5" id="KW-1185">Reference proteome</keyword>
<dbReference type="Pfam" id="PF00400">
    <property type="entry name" value="WD40"/>
    <property type="match status" value="3"/>
</dbReference>
<dbReference type="SMART" id="SM00320">
    <property type="entry name" value="WD40"/>
    <property type="match status" value="4"/>
</dbReference>
<dbReference type="KEGG" id="fla:SY85_16940"/>
<dbReference type="InterPro" id="IPR015943">
    <property type="entry name" value="WD40/YVTN_repeat-like_dom_sf"/>
</dbReference>
<dbReference type="EMBL" id="CP011390">
    <property type="protein sequence ID" value="ANE51927.1"/>
    <property type="molecule type" value="Genomic_DNA"/>
</dbReference>
<protein>
    <submittedName>
        <fullName evidence="4">Uncharacterized protein</fullName>
    </submittedName>
</protein>
<feature type="repeat" description="WD" evidence="3">
    <location>
        <begin position="41"/>
        <end position="82"/>
    </location>
</feature>
<reference evidence="5" key="1">
    <citation type="submission" date="2015-01" db="EMBL/GenBank/DDBJ databases">
        <title>Flavisolibacter sp./LCS9/ whole genome sequencing.</title>
        <authorList>
            <person name="Kim M.K."/>
            <person name="Srinivasan S."/>
            <person name="Lee J.-J."/>
        </authorList>
    </citation>
    <scope>NUCLEOTIDE SEQUENCE [LARGE SCALE GENOMIC DNA]</scope>
    <source>
        <strain evidence="5">LCS9</strain>
    </source>
</reference>
<evidence type="ECO:0000313" key="4">
    <source>
        <dbReference type="EMBL" id="ANE51927.1"/>
    </source>
</evidence>
<dbReference type="InterPro" id="IPR036322">
    <property type="entry name" value="WD40_repeat_dom_sf"/>
</dbReference>
<evidence type="ECO:0000313" key="5">
    <source>
        <dbReference type="Proteomes" id="UP000077177"/>
    </source>
</evidence>
<sequence>MLKACRYAQYLAAFMKTNVLAVVLLLFFQSINAQDLTLKIPTAHTAWITGFDISHNGKYVATCAYDNSIKIWDYHTKKELRLLNGHEDIVNTVRFSPNDSLLASGDGSGIVKIWRVSTGECVYSTDTLFSNSVNDLNFSNDGRLLAGCNNWVINVFDLYKKTEIARFELSGRGQKIAFFPDGSKLACAESDSSFSVWSVKDSTAFIEQLSFNYIHGDVNDFFLSKDGRYSFIAANTTINNIRMHIMGERTAFVLMVMLHLLKLYTPEKQPMCFIPWPILKTPTRRAPVLK</sequence>
<dbReference type="AlphaFoldDB" id="A0A172TYW0"/>
<organism evidence="4 5">
    <name type="scientific">Flavisolibacter tropicus</name>
    <dbReference type="NCBI Taxonomy" id="1492898"/>
    <lineage>
        <taxon>Bacteria</taxon>
        <taxon>Pseudomonadati</taxon>
        <taxon>Bacteroidota</taxon>
        <taxon>Chitinophagia</taxon>
        <taxon>Chitinophagales</taxon>
        <taxon>Chitinophagaceae</taxon>
        <taxon>Flavisolibacter</taxon>
    </lineage>
</organism>
<evidence type="ECO:0000256" key="2">
    <source>
        <dbReference type="ARBA" id="ARBA00022737"/>
    </source>
</evidence>
<dbReference type="PROSITE" id="PS50082">
    <property type="entry name" value="WD_REPEATS_2"/>
    <property type="match status" value="2"/>
</dbReference>
<dbReference type="Gene3D" id="2.130.10.10">
    <property type="entry name" value="YVTN repeat-like/Quinoprotein amine dehydrogenase"/>
    <property type="match status" value="1"/>
</dbReference>
<name>A0A172TYW0_9BACT</name>
<dbReference type="PROSITE" id="PS50294">
    <property type="entry name" value="WD_REPEATS_REGION"/>
    <property type="match status" value="2"/>
</dbReference>
<dbReference type="PANTHER" id="PTHR44019:SF8">
    <property type="entry name" value="POC1 CENTRIOLAR PROTEIN HOMOLOG"/>
    <property type="match status" value="1"/>
</dbReference>
<keyword evidence="2" id="KW-0677">Repeat</keyword>
<keyword evidence="1 3" id="KW-0853">WD repeat</keyword>
<dbReference type="SUPFAM" id="SSF50978">
    <property type="entry name" value="WD40 repeat-like"/>
    <property type="match status" value="1"/>
</dbReference>
<feature type="repeat" description="WD" evidence="3">
    <location>
        <begin position="83"/>
        <end position="124"/>
    </location>
</feature>
<gene>
    <name evidence="4" type="ORF">SY85_16940</name>
</gene>
<dbReference type="PANTHER" id="PTHR44019">
    <property type="entry name" value="WD REPEAT-CONTAINING PROTEIN 55"/>
    <property type="match status" value="1"/>
</dbReference>
<dbReference type="Proteomes" id="UP000077177">
    <property type="component" value="Chromosome"/>
</dbReference>
<proteinExistence type="predicted"/>